<sequence>MKTEWSSSGLNAIQDTYKLDTSSVARGMLNGIQYSTEMSSDDVLSWVGNLMLITTITIQFCNVERALTMTNELLELTPDHERARGNKVFYEKEIAELQAERQVKGDDAARAHQCQIYRFAKGDPSIIPLTSVKSYECCVVETEAYPADLRPMRCRYVHNKYPSDDCAAQTRRSLSGPYMLSIMMMYDNEIELVKKMARPRFRRATVHKRGYGELETLIIA</sequence>
<protein>
    <submittedName>
        <fullName evidence="2">(Mediterranean fruit fly) hypothetical protein</fullName>
    </submittedName>
</protein>
<dbReference type="Pfam" id="PF23558">
    <property type="entry name" value="TPR_P4H"/>
    <property type="match status" value="1"/>
</dbReference>
<dbReference type="AlphaFoldDB" id="A0A811U2J5"/>
<dbReference type="EMBL" id="CAJHJT010000001">
    <property type="protein sequence ID" value="CAD6992267.1"/>
    <property type="molecule type" value="Genomic_DNA"/>
</dbReference>
<evidence type="ECO:0000313" key="2">
    <source>
        <dbReference type="EMBL" id="CAD6992267.1"/>
    </source>
</evidence>
<organism evidence="2 3">
    <name type="scientific">Ceratitis capitata</name>
    <name type="common">Mediterranean fruit fly</name>
    <name type="synonym">Tephritis capitata</name>
    <dbReference type="NCBI Taxonomy" id="7213"/>
    <lineage>
        <taxon>Eukaryota</taxon>
        <taxon>Metazoa</taxon>
        <taxon>Ecdysozoa</taxon>
        <taxon>Arthropoda</taxon>
        <taxon>Hexapoda</taxon>
        <taxon>Insecta</taxon>
        <taxon>Pterygota</taxon>
        <taxon>Neoptera</taxon>
        <taxon>Endopterygota</taxon>
        <taxon>Diptera</taxon>
        <taxon>Brachycera</taxon>
        <taxon>Muscomorpha</taxon>
        <taxon>Tephritoidea</taxon>
        <taxon>Tephritidae</taxon>
        <taxon>Ceratitis</taxon>
        <taxon>Ceratitis</taxon>
    </lineage>
</organism>
<proteinExistence type="predicted"/>
<dbReference type="Proteomes" id="UP000606786">
    <property type="component" value="Unassembled WGS sequence"/>
</dbReference>
<reference evidence="2" key="1">
    <citation type="submission" date="2020-11" db="EMBL/GenBank/DDBJ databases">
        <authorList>
            <person name="Whitehead M."/>
        </authorList>
    </citation>
    <scope>NUCLEOTIDE SEQUENCE</scope>
    <source>
        <strain evidence="2">EGII</strain>
    </source>
</reference>
<accession>A0A811U2J5</accession>
<keyword evidence="3" id="KW-1185">Reference proteome</keyword>
<dbReference type="InterPro" id="IPR059068">
    <property type="entry name" value="TPR_P4H"/>
</dbReference>
<comment type="caution">
    <text evidence="2">The sequence shown here is derived from an EMBL/GenBank/DDBJ whole genome shotgun (WGS) entry which is preliminary data.</text>
</comment>
<name>A0A811U2J5_CERCA</name>
<feature type="domain" description="Prolyl 4-hydroxylase peptide-substrate-binding" evidence="1">
    <location>
        <begin position="58"/>
        <end position="94"/>
    </location>
</feature>
<evidence type="ECO:0000259" key="1">
    <source>
        <dbReference type="Pfam" id="PF23558"/>
    </source>
</evidence>
<dbReference type="Gene3D" id="1.25.40.10">
    <property type="entry name" value="Tetratricopeptide repeat domain"/>
    <property type="match status" value="1"/>
</dbReference>
<gene>
    <name evidence="2" type="ORF">CCAP1982_LOCUS1134</name>
</gene>
<evidence type="ECO:0000313" key="3">
    <source>
        <dbReference type="Proteomes" id="UP000606786"/>
    </source>
</evidence>
<dbReference type="InterPro" id="IPR011990">
    <property type="entry name" value="TPR-like_helical_dom_sf"/>
</dbReference>